<feature type="compositionally biased region" description="Polar residues" evidence="7">
    <location>
        <begin position="16"/>
        <end position="27"/>
    </location>
</feature>
<evidence type="ECO:0000256" key="7">
    <source>
        <dbReference type="SAM" id="MobiDB-lite"/>
    </source>
</evidence>
<dbReference type="PANTHER" id="PTHR31760">
    <property type="entry name" value="S-ADENOSYL-L-METHIONINE-DEPENDENT METHYLTRANSFERASES SUPERFAMILY PROTEIN"/>
    <property type="match status" value="1"/>
</dbReference>
<comment type="similarity">
    <text evidence="6">Belongs to the methyltransferase superfamily. RNA methyltransferase RsmG family.</text>
</comment>
<dbReference type="Proteomes" id="UP000323886">
    <property type="component" value="Unassembled WGS sequence"/>
</dbReference>
<dbReference type="EMBL" id="VWPL01000040">
    <property type="protein sequence ID" value="KAA5596785.1"/>
    <property type="molecule type" value="Genomic_DNA"/>
</dbReference>
<evidence type="ECO:0000313" key="8">
    <source>
        <dbReference type="EMBL" id="KAA5596785.1"/>
    </source>
</evidence>
<dbReference type="HAMAP" id="MF_00074">
    <property type="entry name" value="16SrRNA_methyltr_G"/>
    <property type="match status" value="1"/>
</dbReference>
<keyword evidence="4 6" id="KW-0808">Transferase</keyword>
<reference evidence="8 9" key="1">
    <citation type="submission" date="2019-09" db="EMBL/GenBank/DDBJ databases">
        <title>Draft Whole-Genome sequence of Blastochloris sulfoviridis DSM 729.</title>
        <authorList>
            <person name="Meyer T.E."/>
            <person name="Kyndt J.A."/>
        </authorList>
    </citation>
    <scope>NUCLEOTIDE SEQUENCE [LARGE SCALE GENOMIC DNA]</scope>
    <source>
        <strain evidence="8 9">DSM 729</strain>
    </source>
</reference>
<sequence>MATNHVQRPSVRRPARSQQTGQRSASAGQDLPAADLAAALAADRARAFDLFPVSRENAERLDRFVALLLKWQPAQNLVSATTLPQVWTRHVADSLQLAAHLPPSARVVADLGSGAGFPGLVLAIALAERAGARVHLVESNQRKAAFLREAARVTGAPATVHAARIEAALPEIAGPVDVVTARALAPLPDLIALAHPLLKTGAIGLFLKGQDVERELTETSKSWTLQVASAPSLTEAGGCILRVDRAEPLVPRGSSRTQS</sequence>
<organism evidence="8 9">
    <name type="scientific">Blastochloris sulfoviridis</name>
    <dbReference type="NCBI Taxonomy" id="50712"/>
    <lineage>
        <taxon>Bacteria</taxon>
        <taxon>Pseudomonadati</taxon>
        <taxon>Pseudomonadota</taxon>
        <taxon>Alphaproteobacteria</taxon>
        <taxon>Hyphomicrobiales</taxon>
        <taxon>Blastochloridaceae</taxon>
        <taxon>Blastochloris</taxon>
    </lineage>
</organism>
<comment type="subcellular location">
    <subcellularLocation>
        <location evidence="6">Cytoplasm</location>
    </subcellularLocation>
</comment>
<feature type="binding site" evidence="6">
    <location>
        <position position="117"/>
    </location>
    <ligand>
        <name>S-adenosyl-L-methionine</name>
        <dbReference type="ChEBI" id="CHEBI:59789"/>
    </ligand>
</feature>
<evidence type="ECO:0000256" key="3">
    <source>
        <dbReference type="ARBA" id="ARBA00022603"/>
    </source>
</evidence>
<name>A0A5M6HLW4_9HYPH</name>
<dbReference type="OrthoDB" id="9808773at2"/>
<dbReference type="Pfam" id="PF02527">
    <property type="entry name" value="GidB"/>
    <property type="match status" value="1"/>
</dbReference>
<evidence type="ECO:0000256" key="1">
    <source>
        <dbReference type="ARBA" id="ARBA00022490"/>
    </source>
</evidence>
<feature type="binding site" evidence="6">
    <location>
        <position position="112"/>
    </location>
    <ligand>
        <name>S-adenosyl-L-methionine</name>
        <dbReference type="ChEBI" id="CHEBI:59789"/>
    </ligand>
</feature>
<evidence type="ECO:0000313" key="9">
    <source>
        <dbReference type="Proteomes" id="UP000323886"/>
    </source>
</evidence>
<evidence type="ECO:0000256" key="2">
    <source>
        <dbReference type="ARBA" id="ARBA00022552"/>
    </source>
</evidence>
<dbReference type="PANTHER" id="PTHR31760:SF0">
    <property type="entry name" value="S-ADENOSYL-L-METHIONINE-DEPENDENT METHYLTRANSFERASES SUPERFAMILY PROTEIN"/>
    <property type="match status" value="1"/>
</dbReference>
<comment type="function">
    <text evidence="6">Specifically methylates the N7 position of guanine in position 527 of 16S rRNA.</text>
</comment>
<proteinExistence type="inferred from homology"/>
<accession>A0A5M6HLW4</accession>
<dbReference type="GO" id="GO:0005829">
    <property type="term" value="C:cytosol"/>
    <property type="evidence" value="ECO:0007669"/>
    <property type="project" value="TreeGrafter"/>
</dbReference>
<dbReference type="EC" id="2.1.1.170" evidence="6"/>
<dbReference type="InterPro" id="IPR029063">
    <property type="entry name" value="SAM-dependent_MTases_sf"/>
</dbReference>
<keyword evidence="3 6" id="KW-0489">Methyltransferase</keyword>
<keyword evidence="1 6" id="KW-0963">Cytoplasm</keyword>
<dbReference type="Gene3D" id="3.40.50.150">
    <property type="entry name" value="Vaccinia Virus protein VP39"/>
    <property type="match status" value="1"/>
</dbReference>
<evidence type="ECO:0000256" key="4">
    <source>
        <dbReference type="ARBA" id="ARBA00022679"/>
    </source>
</evidence>
<dbReference type="NCBIfam" id="TIGR00138">
    <property type="entry name" value="rsmG_gidB"/>
    <property type="match status" value="1"/>
</dbReference>
<keyword evidence="9" id="KW-1185">Reference proteome</keyword>
<comment type="catalytic activity">
    <reaction evidence="6">
        <text>guanosine(527) in 16S rRNA + S-adenosyl-L-methionine = N(7)-methylguanosine(527) in 16S rRNA + S-adenosyl-L-homocysteine</text>
        <dbReference type="Rhea" id="RHEA:42732"/>
        <dbReference type="Rhea" id="RHEA-COMP:10209"/>
        <dbReference type="Rhea" id="RHEA-COMP:10210"/>
        <dbReference type="ChEBI" id="CHEBI:57856"/>
        <dbReference type="ChEBI" id="CHEBI:59789"/>
        <dbReference type="ChEBI" id="CHEBI:74269"/>
        <dbReference type="ChEBI" id="CHEBI:74480"/>
        <dbReference type="EC" id="2.1.1.170"/>
    </reaction>
</comment>
<feature type="region of interest" description="Disordered" evidence="7">
    <location>
        <begin position="1"/>
        <end position="29"/>
    </location>
</feature>
<dbReference type="InterPro" id="IPR003682">
    <property type="entry name" value="rRNA_ssu_MeTfrase_G"/>
</dbReference>
<dbReference type="AlphaFoldDB" id="A0A5M6HLW4"/>
<evidence type="ECO:0000256" key="5">
    <source>
        <dbReference type="ARBA" id="ARBA00022691"/>
    </source>
</evidence>
<protein>
    <recommendedName>
        <fullName evidence="6">Ribosomal RNA small subunit methyltransferase G</fullName>
        <ecNumber evidence="6">2.1.1.170</ecNumber>
    </recommendedName>
    <alternativeName>
        <fullName evidence="6">16S rRNA 7-methylguanosine methyltransferase</fullName>
        <shortName evidence="6">16S rRNA m7G methyltransferase</shortName>
    </alternativeName>
</protein>
<keyword evidence="2 6" id="KW-0698">rRNA processing</keyword>
<gene>
    <name evidence="6 8" type="primary">rsmG</name>
    <name evidence="8" type="ORF">F1193_15165</name>
</gene>
<dbReference type="SUPFAM" id="SSF53335">
    <property type="entry name" value="S-adenosyl-L-methionine-dependent methyltransferases"/>
    <property type="match status" value="1"/>
</dbReference>
<evidence type="ECO:0000256" key="6">
    <source>
        <dbReference type="HAMAP-Rule" id="MF_00074"/>
    </source>
</evidence>
<comment type="caution">
    <text evidence="6">Lacks conserved residue(s) required for the propagation of feature annotation.</text>
</comment>
<feature type="binding site" evidence="6">
    <location>
        <begin position="165"/>
        <end position="166"/>
    </location>
    <ligand>
        <name>S-adenosyl-L-methionine</name>
        <dbReference type="ChEBI" id="CHEBI:59789"/>
    </ligand>
</feature>
<feature type="binding site" evidence="6">
    <location>
        <position position="182"/>
    </location>
    <ligand>
        <name>S-adenosyl-L-methionine</name>
        <dbReference type="ChEBI" id="CHEBI:59789"/>
    </ligand>
</feature>
<dbReference type="GO" id="GO:0070043">
    <property type="term" value="F:rRNA (guanine-N7-)-methyltransferase activity"/>
    <property type="evidence" value="ECO:0007669"/>
    <property type="project" value="UniProtKB-UniRule"/>
</dbReference>
<keyword evidence="5 6" id="KW-0949">S-adenosyl-L-methionine</keyword>
<dbReference type="CDD" id="cd02440">
    <property type="entry name" value="AdoMet_MTases"/>
    <property type="match status" value="1"/>
</dbReference>
<comment type="caution">
    <text evidence="8">The sequence shown here is derived from an EMBL/GenBank/DDBJ whole genome shotgun (WGS) entry which is preliminary data.</text>
</comment>